<gene>
    <name evidence="2" type="ORF">MBBTH_01250</name>
</gene>
<dbReference type="EMBL" id="MZGS01000010">
    <property type="protein sequence ID" value="PWB88281.1"/>
    <property type="molecule type" value="Genomic_DNA"/>
</dbReference>
<dbReference type="OrthoDB" id="71463at2157"/>
<organism evidence="2 3">
    <name type="scientific">Methanobrevibacter thaueri</name>
    <dbReference type="NCBI Taxonomy" id="190975"/>
    <lineage>
        <taxon>Archaea</taxon>
        <taxon>Methanobacteriati</taxon>
        <taxon>Methanobacteriota</taxon>
        <taxon>Methanomada group</taxon>
        <taxon>Methanobacteria</taxon>
        <taxon>Methanobacteriales</taxon>
        <taxon>Methanobacteriaceae</taxon>
        <taxon>Methanobrevibacter</taxon>
    </lineage>
</organism>
<evidence type="ECO:0000313" key="2">
    <source>
        <dbReference type="EMBL" id="PWB88281.1"/>
    </source>
</evidence>
<evidence type="ECO:0000313" key="3">
    <source>
        <dbReference type="Proteomes" id="UP000251717"/>
    </source>
</evidence>
<keyword evidence="1" id="KW-0233">DNA recombination</keyword>
<proteinExistence type="predicted"/>
<reference evidence="2 3" key="1">
    <citation type="submission" date="2017-03" db="EMBL/GenBank/DDBJ databases">
        <title>Genome sequence of Methanobrevibacter thaueri.</title>
        <authorList>
            <person name="Poehlein A."/>
            <person name="Seedorf H."/>
            <person name="Daniel R."/>
        </authorList>
    </citation>
    <scope>NUCLEOTIDE SEQUENCE [LARGE SCALE GENOMIC DNA]</scope>
    <source>
        <strain evidence="2 3">DSM 11995</strain>
    </source>
</reference>
<evidence type="ECO:0008006" key="4">
    <source>
        <dbReference type="Google" id="ProtNLM"/>
    </source>
</evidence>
<sequence>MHYTTDQDLIDDFHLKSGHSIASVKSYNSVFNKYRNFHNMSLCDLLAEAITELENHTPENRLTIYDRIISFRDYLIKNNIGNTITNSISKIKTFYHYNRVTIPFILPLNKKYVNKNDLISFADLPTKDELRLAMQFADDDLKMWILVIISSGASRCEAKSMTNRTLFEGTKSYHKKDNFHDALKYLARNNNVVCTCKLVRQKTDKPYYTFLNPECVQRIAKIKLKHEDFDLDAPLLKYNLNHVNHKFKKLNDYLGFGEVGGYARLRPHMLRKFNSMYLTQGSFDDNLLGMDSVDLLHGRGKNKTRQAYYKDNPDFLKFEYIKAMSNISLYRRYDYKIVNGRVKVISKPL</sequence>
<dbReference type="InterPro" id="IPR011010">
    <property type="entry name" value="DNA_brk_join_enz"/>
</dbReference>
<dbReference type="Gene3D" id="1.10.443.10">
    <property type="entry name" value="Intergrase catalytic core"/>
    <property type="match status" value="1"/>
</dbReference>
<dbReference type="SUPFAM" id="SSF56349">
    <property type="entry name" value="DNA breaking-rejoining enzymes"/>
    <property type="match status" value="1"/>
</dbReference>
<accession>A0A315XPE3</accession>
<dbReference type="AlphaFoldDB" id="A0A315XPE3"/>
<protein>
    <recommendedName>
        <fullName evidence="4">Phage integrase family protein</fullName>
    </recommendedName>
</protein>
<name>A0A315XPE3_9EURY</name>
<dbReference type="GO" id="GO:0015074">
    <property type="term" value="P:DNA integration"/>
    <property type="evidence" value="ECO:0007669"/>
    <property type="project" value="InterPro"/>
</dbReference>
<dbReference type="RefSeq" id="WP_116591121.1">
    <property type="nucleotide sequence ID" value="NZ_MZGS01000010.1"/>
</dbReference>
<keyword evidence="3" id="KW-1185">Reference proteome</keyword>
<evidence type="ECO:0000256" key="1">
    <source>
        <dbReference type="ARBA" id="ARBA00023172"/>
    </source>
</evidence>
<dbReference type="GO" id="GO:0003677">
    <property type="term" value="F:DNA binding"/>
    <property type="evidence" value="ECO:0007669"/>
    <property type="project" value="InterPro"/>
</dbReference>
<comment type="caution">
    <text evidence="2">The sequence shown here is derived from an EMBL/GenBank/DDBJ whole genome shotgun (WGS) entry which is preliminary data.</text>
</comment>
<dbReference type="GO" id="GO:0006310">
    <property type="term" value="P:DNA recombination"/>
    <property type="evidence" value="ECO:0007669"/>
    <property type="project" value="UniProtKB-KW"/>
</dbReference>
<dbReference type="Proteomes" id="UP000251717">
    <property type="component" value="Unassembled WGS sequence"/>
</dbReference>
<dbReference type="InterPro" id="IPR013762">
    <property type="entry name" value="Integrase-like_cat_sf"/>
</dbReference>